<evidence type="ECO:0000256" key="1">
    <source>
        <dbReference type="SAM" id="Phobius"/>
    </source>
</evidence>
<reference evidence="2 3" key="1">
    <citation type="journal article" date="2014" name="BMC Genomics">
        <title>Comparative genome sequencing reveals chemotype-specific gene clusters in the toxigenic black mold Stachybotrys.</title>
        <authorList>
            <person name="Semeiks J."/>
            <person name="Borek D."/>
            <person name="Otwinowski Z."/>
            <person name="Grishin N.V."/>
        </authorList>
    </citation>
    <scope>NUCLEOTIDE SEQUENCE [LARGE SCALE GENOMIC DNA]</scope>
    <source>
        <strain evidence="3">CBS 109288 / IBT 7711</strain>
    </source>
</reference>
<feature type="transmembrane region" description="Helical" evidence="1">
    <location>
        <begin position="49"/>
        <end position="72"/>
    </location>
</feature>
<keyword evidence="1" id="KW-1133">Transmembrane helix</keyword>
<feature type="transmembrane region" description="Helical" evidence="1">
    <location>
        <begin position="103"/>
        <end position="121"/>
    </location>
</feature>
<protein>
    <recommendedName>
        <fullName evidence="4">MARVEL domain-containing protein</fullName>
    </recommendedName>
</protein>
<accession>A0A084AJ66</accession>
<dbReference type="PANTHER" id="PTHR42083:SF1">
    <property type="entry name" value="MARVEL DOMAIN-CONTAINING PROTEIN"/>
    <property type="match status" value="1"/>
</dbReference>
<dbReference type="PANTHER" id="PTHR42083">
    <property type="entry name" value="MARVEL DOMAIN-CONTAINING PROTEIN"/>
    <property type="match status" value="1"/>
</dbReference>
<evidence type="ECO:0008006" key="4">
    <source>
        <dbReference type="Google" id="ProtNLM"/>
    </source>
</evidence>
<keyword evidence="1" id="KW-0472">Membrane</keyword>
<name>A0A084AJ66_STACB</name>
<sequence>MALLGLPLSYLVFTVLHIFAFALALAVCGLYGHDLQRANEAGVGADGRWVYAVVTGGLSAVTCIAYFVPFVLRVGGIFAMYINENAEGDGGIERMKNAVWVDLANALLWLIITVAAGLYWVRHRDTRSRFTGRAHV</sequence>
<proteinExistence type="predicted"/>
<dbReference type="HOGENOM" id="CLU_096567_3_0_1"/>
<evidence type="ECO:0000313" key="3">
    <source>
        <dbReference type="Proteomes" id="UP000028045"/>
    </source>
</evidence>
<evidence type="ECO:0000313" key="2">
    <source>
        <dbReference type="EMBL" id="KEY65345.1"/>
    </source>
</evidence>
<dbReference type="Proteomes" id="UP000028045">
    <property type="component" value="Unassembled WGS sequence"/>
</dbReference>
<keyword evidence="1" id="KW-0812">Transmembrane</keyword>
<keyword evidence="3" id="KW-1185">Reference proteome</keyword>
<feature type="transmembrane region" description="Helical" evidence="1">
    <location>
        <begin position="6"/>
        <end position="28"/>
    </location>
</feature>
<dbReference type="OrthoDB" id="5363290at2759"/>
<dbReference type="AlphaFoldDB" id="A0A084AJ66"/>
<gene>
    <name evidence="2" type="ORF">S7711_01856</name>
</gene>
<dbReference type="EMBL" id="KL648706">
    <property type="protein sequence ID" value="KEY65345.1"/>
    <property type="molecule type" value="Genomic_DNA"/>
</dbReference>
<organism evidence="2 3">
    <name type="scientific">Stachybotrys chartarum (strain CBS 109288 / IBT 7711)</name>
    <name type="common">Toxic black mold</name>
    <name type="synonym">Stilbospora chartarum</name>
    <dbReference type="NCBI Taxonomy" id="1280523"/>
    <lineage>
        <taxon>Eukaryota</taxon>
        <taxon>Fungi</taxon>
        <taxon>Dikarya</taxon>
        <taxon>Ascomycota</taxon>
        <taxon>Pezizomycotina</taxon>
        <taxon>Sordariomycetes</taxon>
        <taxon>Hypocreomycetidae</taxon>
        <taxon>Hypocreales</taxon>
        <taxon>Stachybotryaceae</taxon>
        <taxon>Stachybotrys</taxon>
    </lineage>
</organism>